<evidence type="ECO:0000256" key="3">
    <source>
        <dbReference type="ARBA" id="ARBA00023015"/>
    </source>
</evidence>
<gene>
    <name evidence="10" type="ORF">EOE18_02035</name>
</gene>
<dbReference type="GO" id="GO:0000976">
    <property type="term" value="F:transcription cis-regulatory region binding"/>
    <property type="evidence" value="ECO:0007669"/>
    <property type="project" value="TreeGrafter"/>
</dbReference>
<keyword evidence="1 6" id="KW-0597">Phosphoprotein</keyword>
<organism evidence="10 11">
    <name type="scientific">Novosphingobium umbonatum</name>
    <dbReference type="NCBI Taxonomy" id="1908524"/>
    <lineage>
        <taxon>Bacteria</taxon>
        <taxon>Pseudomonadati</taxon>
        <taxon>Pseudomonadota</taxon>
        <taxon>Alphaproteobacteria</taxon>
        <taxon>Sphingomonadales</taxon>
        <taxon>Sphingomonadaceae</taxon>
        <taxon>Novosphingobium</taxon>
    </lineage>
</organism>
<dbReference type="OrthoDB" id="9800897at2"/>
<evidence type="ECO:0000256" key="6">
    <source>
        <dbReference type="PROSITE-ProRule" id="PRU00169"/>
    </source>
</evidence>
<keyword evidence="2" id="KW-0902">Two-component regulatory system</keyword>
<name>A0A3S2YCZ2_9SPHN</name>
<dbReference type="GO" id="GO:0000156">
    <property type="term" value="F:phosphorelay response regulator activity"/>
    <property type="evidence" value="ECO:0007669"/>
    <property type="project" value="TreeGrafter"/>
</dbReference>
<evidence type="ECO:0000313" key="10">
    <source>
        <dbReference type="EMBL" id="RVU07878.1"/>
    </source>
</evidence>
<keyword evidence="3" id="KW-0805">Transcription regulation</keyword>
<sequence length="285" mass="30779">MSVNAYSNHPEGHGGPQASPQPAIRSRRSLILVVDDVEGNRQLVCRRLSPFGYDLHQAEGGEQALEFIRDRKPDLVLLDYMMPVMNGIDVLKVMRQDWQLGAIPVIMLTARAESDAVVAALAAGADDYVTKPIDFEVLRARIETQLAKQRSSEQLKQANAALDERATMRVMAFDELRDELEREIVQRRHAERALAETQEMVARCKACGVLNHCDVPQGGNGPAISGACAQGGAAPSDNAGNRAEKAAKAARALEILDALMRAVAAGKPVNPAMLAALRAQVADLA</sequence>
<evidence type="ECO:0000256" key="7">
    <source>
        <dbReference type="SAM" id="Coils"/>
    </source>
</evidence>
<evidence type="ECO:0000259" key="9">
    <source>
        <dbReference type="PROSITE" id="PS50110"/>
    </source>
</evidence>
<feature type="region of interest" description="Disordered" evidence="8">
    <location>
        <begin position="1"/>
        <end position="23"/>
    </location>
</feature>
<dbReference type="GO" id="GO:0006355">
    <property type="term" value="P:regulation of DNA-templated transcription"/>
    <property type="evidence" value="ECO:0007669"/>
    <property type="project" value="TreeGrafter"/>
</dbReference>
<reference evidence="10 11" key="1">
    <citation type="submission" date="2019-01" db="EMBL/GenBank/DDBJ databases">
        <authorList>
            <person name="Chen W.-M."/>
        </authorList>
    </citation>
    <scope>NUCLEOTIDE SEQUENCE [LARGE SCALE GENOMIC DNA]</scope>
    <source>
        <strain evidence="10 11">FSY-9</strain>
    </source>
</reference>
<dbReference type="GO" id="GO:0005829">
    <property type="term" value="C:cytosol"/>
    <property type="evidence" value="ECO:0007669"/>
    <property type="project" value="TreeGrafter"/>
</dbReference>
<dbReference type="InterPro" id="IPR011006">
    <property type="entry name" value="CheY-like_superfamily"/>
</dbReference>
<dbReference type="InterPro" id="IPR001789">
    <property type="entry name" value="Sig_transdc_resp-reg_receiver"/>
</dbReference>
<dbReference type="PROSITE" id="PS50110">
    <property type="entry name" value="RESPONSE_REGULATORY"/>
    <property type="match status" value="1"/>
</dbReference>
<evidence type="ECO:0000313" key="11">
    <source>
        <dbReference type="Proteomes" id="UP000282837"/>
    </source>
</evidence>
<dbReference type="InterPro" id="IPR039420">
    <property type="entry name" value="WalR-like"/>
</dbReference>
<evidence type="ECO:0000256" key="1">
    <source>
        <dbReference type="ARBA" id="ARBA00022553"/>
    </source>
</evidence>
<dbReference type="Gene3D" id="3.40.50.2300">
    <property type="match status" value="1"/>
</dbReference>
<keyword evidence="7" id="KW-0175">Coiled coil</keyword>
<evidence type="ECO:0000256" key="5">
    <source>
        <dbReference type="ARBA" id="ARBA00023163"/>
    </source>
</evidence>
<dbReference type="SMART" id="SM00448">
    <property type="entry name" value="REC"/>
    <property type="match status" value="1"/>
</dbReference>
<dbReference type="Pfam" id="PF00072">
    <property type="entry name" value="Response_reg"/>
    <property type="match status" value="1"/>
</dbReference>
<dbReference type="PANTHER" id="PTHR48111:SF1">
    <property type="entry name" value="TWO-COMPONENT RESPONSE REGULATOR ORR33"/>
    <property type="match status" value="1"/>
</dbReference>
<dbReference type="GO" id="GO:0032993">
    <property type="term" value="C:protein-DNA complex"/>
    <property type="evidence" value="ECO:0007669"/>
    <property type="project" value="TreeGrafter"/>
</dbReference>
<keyword evidence="11" id="KW-1185">Reference proteome</keyword>
<dbReference type="Proteomes" id="UP000282837">
    <property type="component" value="Unassembled WGS sequence"/>
</dbReference>
<dbReference type="AlphaFoldDB" id="A0A3S2YCZ2"/>
<evidence type="ECO:0000256" key="4">
    <source>
        <dbReference type="ARBA" id="ARBA00023125"/>
    </source>
</evidence>
<protein>
    <submittedName>
        <fullName evidence="10">Response regulator</fullName>
    </submittedName>
</protein>
<dbReference type="EMBL" id="SACO01000001">
    <property type="protein sequence ID" value="RVU07878.1"/>
    <property type="molecule type" value="Genomic_DNA"/>
</dbReference>
<accession>A0A3S2YCZ2</accession>
<dbReference type="SUPFAM" id="SSF52172">
    <property type="entry name" value="CheY-like"/>
    <property type="match status" value="1"/>
</dbReference>
<comment type="caution">
    <text evidence="10">The sequence shown here is derived from an EMBL/GenBank/DDBJ whole genome shotgun (WGS) entry which is preliminary data.</text>
</comment>
<proteinExistence type="predicted"/>
<keyword evidence="4" id="KW-0238">DNA-binding</keyword>
<evidence type="ECO:0000256" key="2">
    <source>
        <dbReference type="ARBA" id="ARBA00023012"/>
    </source>
</evidence>
<feature type="domain" description="Response regulatory" evidence="9">
    <location>
        <begin position="30"/>
        <end position="146"/>
    </location>
</feature>
<dbReference type="PANTHER" id="PTHR48111">
    <property type="entry name" value="REGULATOR OF RPOS"/>
    <property type="match status" value="1"/>
</dbReference>
<keyword evidence="5" id="KW-0804">Transcription</keyword>
<feature type="modified residue" description="4-aspartylphosphate" evidence="6">
    <location>
        <position position="79"/>
    </location>
</feature>
<feature type="coiled-coil region" evidence="7">
    <location>
        <begin position="173"/>
        <end position="200"/>
    </location>
</feature>
<evidence type="ECO:0000256" key="8">
    <source>
        <dbReference type="SAM" id="MobiDB-lite"/>
    </source>
</evidence>